<dbReference type="GO" id="GO:0003677">
    <property type="term" value="F:DNA binding"/>
    <property type="evidence" value="ECO:0007669"/>
    <property type="project" value="UniProtKB-KW"/>
</dbReference>
<feature type="region of interest" description="Disordered" evidence="4">
    <location>
        <begin position="307"/>
        <end position="326"/>
    </location>
</feature>
<dbReference type="AlphaFoldDB" id="A0A8T6Z401"/>
<dbReference type="RefSeq" id="WP_052148120.1">
    <property type="nucleotide sequence ID" value="NZ_CADFGF010000004.1"/>
</dbReference>
<dbReference type="GO" id="GO:0003700">
    <property type="term" value="F:DNA-binding transcription factor activity"/>
    <property type="evidence" value="ECO:0007669"/>
    <property type="project" value="TreeGrafter"/>
</dbReference>
<dbReference type="InterPro" id="IPR029016">
    <property type="entry name" value="GAF-like_dom_sf"/>
</dbReference>
<evidence type="ECO:0000313" key="7">
    <source>
        <dbReference type="EMBL" id="NLP59796.1"/>
    </source>
</evidence>
<keyword evidence="2" id="KW-0238">DNA-binding</keyword>
<evidence type="ECO:0000256" key="2">
    <source>
        <dbReference type="ARBA" id="ARBA00023125"/>
    </source>
</evidence>
<dbReference type="InterPro" id="IPR036388">
    <property type="entry name" value="WH-like_DNA-bd_sf"/>
</dbReference>
<comment type="caution">
    <text evidence="7">The sequence shown here is derived from an EMBL/GenBank/DDBJ whole genome shotgun (WGS) entry which is preliminary data.</text>
</comment>
<evidence type="ECO:0000313" key="8">
    <source>
        <dbReference type="Proteomes" id="UP000030460"/>
    </source>
</evidence>
<dbReference type="PROSITE" id="PS51077">
    <property type="entry name" value="HTH_ICLR"/>
    <property type="match status" value="1"/>
</dbReference>
<evidence type="ECO:0000256" key="3">
    <source>
        <dbReference type="ARBA" id="ARBA00023163"/>
    </source>
</evidence>
<organism evidence="7 8">
    <name type="scientific">Paraburkholderia sacchari</name>
    <dbReference type="NCBI Taxonomy" id="159450"/>
    <lineage>
        <taxon>Bacteria</taxon>
        <taxon>Pseudomonadati</taxon>
        <taxon>Pseudomonadota</taxon>
        <taxon>Betaproteobacteria</taxon>
        <taxon>Burkholderiales</taxon>
        <taxon>Burkholderiaceae</taxon>
        <taxon>Paraburkholderia</taxon>
    </lineage>
</organism>
<dbReference type="Gene3D" id="3.30.450.40">
    <property type="match status" value="1"/>
</dbReference>
<dbReference type="InterPro" id="IPR005471">
    <property type="entry name" value="Tscrpt_reg_IclR_N"/>
</dbReference>
<evidence type="ECO:0000256" key="4">
    <source>
        <dbReference type="SAM" id="MobiDB-lite"/>
    </source>
</evidence>
<protein>
    <submittedName>
        <fullName evidence="7">Helix-turn-helix domain-containing protein</fullName>
    </submittedName>
</protein>
<dbReference type="Gene3D" id="1.10.10.10">
    <property type="entry name" value="Winged helix-like DNA-binding domain superfamily/Winged helix DNA-binding domain"/>
    <property type="match status" value="1"/>
</dbReference>
<feature type="region of interest" description="Disordered" evidence="4">
    <location>
        <begin position="1"/>
        <end position="30"/>
    </location>
</feature>
<feature type="domain" description="HTH iclR-type" evidence="5">
    <location>
        <begin position="35"/>
        <end position="97"/>
    </location>
</feature>
<dbReference type="Pfam" id="PF09339">
    <property type="entry name" value="HTH_IclR"/>
    <property type="match status" value="1"/>
</dbReference>
<sequence>MKTPRNARAAAATPAPSARPDADAGAGIGKTQRGIQSVEVAARLLRVLADARVPLAPSDLAAGAEIASSQAHAYLVSLTRLGLIKRDALSGRYEAGPLALRLGLLHLAQEPALREAVPRAAALAQAHNCSIALCIAGPQGPTIVRYEHASLPLHVNLHVGTVMSLPATSTGRVFCAFLDEAALGAMWRNQTAQPVWRGTAATGATSAAATPATGKAASKQDDASPKHDAAFAATLDTIRARGFELGIDAPSPGVSSACVPVLDPQRTLRLTLTAVGATGVLDVRPASALVRALREAAREIAEAAFAEAASAEASDAPGAVPPPDPN</sequence>
<dbReference type="EMBL" id="JTDB02000001">
    <property type="protein sequence ID" value="NLP59796.1"/>
    <property type="molecule type" value="Genomic_DNA"/>
</dbReference>
<name>A0A8T6Z401_9BURK</name>
<feature type="compositionally biased region" description="Low complexity" evidence="4">
    <location>
        <begin position="206"/>
        <end position="217"/>
    </location>
</feature>
<dbReference type="SUPFAM" id="SSF55781">
    <property type="entry name" value="GAF domain-like"/>
    <property type="match status" value="1"/>
</dbReference>
<evidence type="ECO:0000259" key="6">
    <source>
        <dbReference type="PROSITE" id="PS51078"/>
    </source>
</evidence>
<reference evidence="7" key="1">
    <citation type="journal article" date="2015" name="Genome Announc.">
        <title>Draft Genome Sequence of the Polyhydroxyalkanoate-Producing Bacterium Burkholderia sacchari LMG 19450 Isolated from Brazilian Sugarcane Plantation Soil.</title>
        <authorList>
            <person name="Alexandrino P.M."/>
            <person name="Mendonca T.T."/>
            <person name="Guaman Bautista L.P."/>
            <person name="Cherix J."/>
            <person name="Lozano-Sakalauskas G.C."/>
            <person name="Fujita A."/>
            <person name="Ramos Filho E."/>
            <person name="Long P."/>
            <person name="Padilla G."/>
            <person name="Taciro M.K."/>
            <person name="Gomez J.G."/>
            <person name="Silva L.F."/>
        </authorList>
    </citation>
    <scope>NUCLEOTIDE SEQUENCE</scope>
    <source>
        <strain evidence="7">LMG 19450</strain>
    </source>
</reference>
<dbReference type="SMART" id="SM00346">
    <property type="entry name" value="HTH_ICLR"/>
    <property type="match status" value="1"/>
</dbReference>
<keyword evidence="3" id="KW-0804">Transcription</keyword>
<keyword evidence="8" id="KW-1185">Reference proteome</keyword>
<dbReference type="InterPro" id="IPR014757">
    <property type="entry name" value="Tscrpt_reg_IclR_C"/>
</dbReference>
<dbReference type="OrthoDB" id="8524622at2"/>
<proteinExistence type="predicted"/>
<dbReference type="InterPro" id="IPR036390">
    <property type="entry name" value="WH_DNA-bd_sf"/>
</dbReference>
<dbReference type="PROSITE" id="PS51078">
    <property type="entry name" value="ICLR_ED"/>
    <property type="match status" value="1"/>
</dbReference>
<evidence type="ECO:0000256" key="1">
    <source>
        <dbReference type="ARBA" id="ARBA00023015"/>
    </source>
</evidence>
<feature type="domain" description="IclR-ED" evidence="6">
    <location>
        <begin position="98"/>
        <end position="306"/>
    </location>
</feature>
<feature type="compositionally biased region" description="Low complexity" evidence="4">
    <location>
        <begin position="7"/>
        <end position="25"/>
    </location>
</feature>
<accession>A0A8T6Z401</accession>
<dbReference type="Proteomes" id="UP000030460">
    <property type="component" value="Unassembled WGS sequence"/>
</dbReference>
<feature type="region of interest" description="Disordered" evidence="4">
    <location>
        <begin position="206"/>
        <end position="225"/>
    </location>
</feature>
<keyword evidence="1" id="KW-0805">Transcription regulation</keyword>
<dbReference type="GO" id="GO:0045892">
    <property type="term" value="P:negative regulation of DNA-templated transcription"/>
    <property type="evidence" value="ECO:0007669"/>
    <property type="project" value="TreeGrafter"/>
</dbReference>
<evidence type="ECO:0000259" key="5">
    <source>
        <dbReference type="PROSITE" id="PS51077"/>
    </source>
</evidence>
<feature type="compositionally biased region" description="Low complexity" evidence="4">
    <location>
        <begin position="307"/>
        <end position="316"/>
    </location>
</feature>
<dbReference type="SUPFAM" id="SSF46785">
    <property type="entry name" value="Winged helix' DNA-binding domain"/>
    <property type="match status" value="1"/>
</dbReference>
<reference evidence="7" key="2">
    <citation type="submission" date="2020-04" db="EMBL/GenBank/DDBJ databases">
        <authorList>
            <person name="Alexandrino P."/>
            <person name="Mendonca T."/>
            <person name="Guaman L."/>
            <person name="Cherix J."/>
            <person name="Lozano-Sakalauskas G."/>
            <person name="Fujita A."/>
            <person name="Filho E.R."/>
            <person name="Long P."/>
            <person name="Padilla G."/>
            <person name="Taciro M.K."/>
            <person name="Gomez J.G."/>
            <person name="Silva L.F."/>
            <person name="Torres M."/>
        </authorList>
    </citation>
    <scope>NUCLEOTIDE SEQUENCE</scope>
    <source>
        <strain evidence="7">LMG 19450</strain>
    </source>
</reference>
<dbReference type="PANTHER" id="PTHR30136:SF8">
    <property type="entry name" value="TRANSCRIPTIONAL REGULATORY PROTEIN"/>
    <property type="match status" value="1"/>
</dbReference>
<dbReference type="PANTHER" id="PTHR30136">
    <property type="entry name" value="HELIX-TURN-HELIX TRANSCRIPTIONAL REGULATOR, ICLR FAMILY"/>
    <property type="match status" value="1"/>
</dbReference>
<dbReference type="InterPro" id="IPR050707">
    <property type="entry name" value="HTH_MetabolicPath_Reg"/>
</dbReference>
<gene>
    <name evidence="7" type="ORF">NH14_001245</name>
</gene>